<name>A0A1C1CPP0_9EURO</name>
<keyword evidence="2" id="KW-1185">Reference proteome</keyword>
<dbReference type="OrthoDB" id="4161272at2759"/>
<sequence length="262" mass="28977">MIAVPTGSIWENEAKDELRISLHEAGIPKTTCIWSDANASAMYDLFETAEKEGTGIVDIANKEEVRIVCDIGGLTVTHDADLSGAIKYGVTGQFRAWRPQFPLVHFLFVTSCPEMGSPDSAGVFEVRIPNLEKGGWVLREEVLTDNDKSPTPYVDIPYRLELLLEELMPKLKLDILTQAGGRLGDDMTWIIPLKTLYKHLTSVGDFKKKAEESLEEDVGLELEPAASGSPIQYTAGIVNPGAWYADENFGRLDDDFVDTRVN</sequence>
<reference evidence="2" key="1">
    <citation type="submission" date="2015-07" db="EMBL/GenBank/DDBJ databases">
        <authorList>
            <person name="Teixeira M.M."/>
            <person name="Souza R.C."/>
            <person name="Almeida L.G."/>
            <person name="Vicente V.A."/>
            <person name="de Hoog S."/>
            <person name="Bocca A.L."/>
            <person name="de Almeida S.R."/>
            <person name="Vasconcelos A.T."/>
            <person name="Felipe M.S."/>
        </authorList>
    </citation>
    <scope>NUCLEOTIDE SEQUENCE [LARGE SCALE GENOMIC DNA]</scope>
    <source>
        <strain evidence="2">KSF</strain>
    </source>
</reference>
<dbReference type="AlphaFoldDB" id="A0A1C1CPP0"/>
<organism evidence="1 2">
    <name type="scientific">Cladophialophora carrionii</name>
    <dbReference type="NCBI Taxonomy" id="86049"/>
    <lineage>
        <taxon>Eukaryota</taxon>
        <taxon>Fungi</taxon>
        <taxon>Dikarya</taxon>
        <taxon>Ascomycota</taxon>
        <taxon>Pezizomycotina</taxon>
        <taxon>Eurotiomycetes</taxon>
        <taxon>Chaetothyriomycetidae</taxon>
        <taxon>Chaetothyriales</taxon>
        <taxon>Herpotrichiellaceae</taxon>
        <taxon>Cladophialophora</taxon>
    </lineage>
</organism>
<gene>
    <name evidence="1" type="ORF">CLCR_07525</name>
</gene>
<proteinExistence type="predicted"/>
<comment type="caution">
    <text evidence="1">The sequence shown here is derived from an EMBL/GenBank/DDBJ whole genome shotgun (WGS) entry which is preliminary data.</text>
</comment>
<dbReference type="Proteomes" id="UP000094526">
    <property type="component" value="Unassembled WGS sequence"/>
</dbReference>
<dbReference type="VEuPathDB" id="FungiDB:CLCR_07525"/>
<evidence type="ECO:0000313" key="2">
    <source>
        <dbReference type="Proteomes" id="UP000094526"/>
    </source>
</evidence>
<protein>
    <submittedName>
        <fullName evidence="1">Uncharacterized protein</fullName>
    </submittedName>
</protein>
<dbReference type="EMBL" id="LGRB01000010">
    <property type="protein sequence ID" value="OCT50477.1"/>
    <property type="molecule type" value="Genomic_DNA"/>
</dbReference>
<evidence type="ECO:0000313" key="1">
    <source>
        <dbReference type="EMBL" id="OCT50477.1"/>
    </source>
</evidence>
<accession>A0A1C1CPP0</accession>